<evidence type="ECO:0000313" key="2">
    <source>
        <dbReference type="Proteomes" id="UP000015103"/>
    </source>
</evidence>
<dbReference type="HOGENOM" id="CLU_3362328_0_0_1"/>
<accession>T1HIW1</accession>
<organism evidence="1 2">
    <name type="scientific">Rhodnius prolixus</name>
    <name type="common">Triatomid bug</name>
    <dbReference type="NCBI Taxonomy" id="13249"/>
    <lineage>
        <taxon>Eukaryota</taxon>
        <taxon>Metazoa</taxon>
        <taxon>Ecdysozoa</taxon>
        <taxon>Arthropoda</taxon>
        <taxon>Hexapoda</taxon>
        <taxon>Insecta</taxon>
        <taxon>Pterygota</taxon>
        <taxon>Neoptera</taxon>
        <taxon>Paraneoptera</taxon>
        <taxon>Hemiptera</taxon>
        <taxon>Heteroptera</taxon>
        <taxon>Panheteroptera</taxon>
        <taxon>Cimicomorpha</taxon>
        <taxon>Reduviidae</taxon>
        <taxon>Triatominae</taxon>
        <taxon>Rhodnius</taxon>
    </lineage>
</organism>
<dbReference type="VEuPathDB" id="VectorBase:RPRC003984"/>
<protein>
    <submittedName>
        <fullName evidence="1">Uncharacterized protein</fullName>
    </submittedName>
</protein>
<evidence type="ECO:0000313" key="1">
    <source>
        <dbReference type="EnsemblMetazoa" id="RPRC003984-PA"/>
    </source>
</evidence>
<dbReference type="EMBL" id="ACPB03024129">
    <property type="status" value="NOT_ANNOTATED_CDS"/>
    <property type="molecule type" value="Genomic_DNA"/>
</dbReference>
<proteinExistence type="predicted"/>
<dbReference type="InParanoid" id="T1HIW1"/>
<sequence>VKKRLFFALLSLIRKNNTVFCKPSMHLKLREFPTDD</sequence>
<reference evidence="1" key="1">
    <citation type="submission" date="2015-05" db="UniProtKB">
        <authorList>
            <consortium name="EnsemblMetazoa"/>
        </authorList>
    </citation>
    <scope>IDENTIFICATION</scope>
</reference>
<dbReference type="EnsemblMetazoa" id="RPRC003984-RA">
    <property type="protein sequence ID" value="RPRC003984-PA"/>
    <property type="gene ID" value="RPRC003984"/>
</dbReference>
<dbReference type="Proteomes" id="UP000015103">
    <property type="component" value="Unassembled WGS sequence"/>
</dbReference>
<keyword evidence="2" id="KW-1185">Reference proteome</keyword>
<dbReference type="AlphaFoldDB" id="T1HIW1"/>
<name>T1HIW1_RHOPR</name>